<dbReference type="Gramene" id="OB12G22690.1">
    <property type="protein sequence ID" value="OB12G22690.1"/>
    <property type="gene ID" value="OB12G22690"/>
</dbReference>
<name>J3NE61_ORYBR</name>
<sequence>LAGLPPPHRTQIHHGDPTTQPDQTKLLPNSSHKNPITGSPTSPPPPPIPIHQTKNSFHLSGQEKAPKRPGLSRRHLALTASDLDDKTGRIRRG</sequence>
<dbReference type="AlphaFoldDB" id="J3NE61"/>
<dbReference type="HOGENOM" id="CLU_2405877_0_0_1"/>
<organism evidence="2">
    <name type="scientific">Oryza brachyantha</name>
    <name type="common">malo sina</name>
    <dbReference type="NCBI Taxonomy" id="4533"/>
    <lineage>
        <taxon>Eukaryota</taxon>
        <taxon>Viridiplantae</taxon>
        <taxon>Streptophyta</taxon>
        <taxon>Embryophyta</taxon>
        <taxon>Tracheophyta</taxon>
        <taxon>Spermatophyta</taxon>
        <taxon>Magnoliopsida</taxon>
        <taxon>Liliopsida</taxon>
        <taxon>Poales</taxon>
        <taxon>Poaceae</taxon>
        <taxon>BOP clade</taxon>
        <taxon>Oryzoideae</taxon>
        <taxon>Oryzeae</taxon>
        <taxon>Oryzinae</taxon>
        <taxon>Oryza</taxon>
    </lineage>
</organism>
<dbReference type="Proteomes" id="UP000006038">
    <property type="component" value="Chromosome 12"/>
</dbReference>
<feature type="compositionally biased region" description="Basic and acidic residues" evidence="1">
    <location>
        <begin position="83"/>
        <end position="93"/>
    </location>
</feature>
<feature type="compositionally biased region" description="Polar residues" evidence="1">
    <location>
        <begin position="17"/>
        <end position="34"/>
    </location>
</feature>
<evidence type="ECO:0000256" key="1">
    <source>
        <dbReference type="SAM" id="MobiDB-lite"/>
    </source>
</evidence>
<keyword evidence="3" id="KW-1185">Reference proteome</keyword>
<accession>J3NE61</accession>
<proteinExistence type="predicted"/>
<reference evidence="2" key="1">
    <citation type="journal article" date="2013" name="Nat. Commun.">
        <title>Whole-genome sequencing of Oryza brachyantha reveals mechanisms underlying Oryza genome evolution.</title>
        <authorList>
            <person name="Chen J."/>
            <person name="Huang Q."/>
            <person name="Gao D."/>
            <person name="Wang J."/>
            <person name="Lang Y."/>
            <person name="Liu T."/>
            <person name="Li B."/>
            <person name="Bai Z."/>
            <person name="Luis Goicoechea J."/>
            <person name="Liang C."/>
            <person name="Chen C."/>
            <person name="Zhang W."/>
            <person name="Sun S."/>
            <person name="Liao Y."/>
            <person name="Zhang X."/>
            <person name="Yang L."/>
            <person name="Song C."/>
            <person name="Wang M."/>
            <person name="Shi J."/>
            <person name="Liu G."/>
            <person name="Liu J."/>
            <person name="Zhou H."/>
            <person name="Zhou W."/>
            <person name="Yu Q."/>
            <person name="An N."/>
            <person name="Chen Y."/>
            <person name="Cai Q."/>
            <person name="Wang B."/>
            <person name="Liu B."/>
            <person name="Min J."/>
            <person name="Huang Y."/>
            <person name="Wu H."/>
            <person name="Li Z."/>
            <person name="Zhang Y."/>
            <person name="Yin Y."/>
            <person name="Song W."/>
            <person name="Jiang J."/>
            <person name="Jackson S.A."/>
            <person name="Wing R.A."/>
            <person name="Wang J."/>
            <person name="Chen M."/>
        </authorList>
    </citation>
    <scope>NUCLEOTIDE SEQUENCE [LARGE SCALE GENOMIC DNA]</scope>
    <source>
        <strain evidence="2">cv. IRGC 101232</strain>
    </source>
</reference>
<reference evidence="2" key="2">
    <citation type="submission" date="2013-04" db="UniProtKB">
        <authorList>
            <consortium name="EnsemblPlants"/>
        </authorList>
    </citation>
    <scope>IDENTIFICATION</scope>
</reference>
<evidence type="ECO:0000313" key="2">
    <source>
        <dbReference type="EnsemblPlants" id="OB12G22690.1"/>
    </source>
</evidence>
<feature type="region of interest" description="Disordered" evidence="1">
    <location>
        <begin position="1"/>
        <end position="93"/>
    </location>
</feature>
<dbReference type="EnsemblPlants" id="OB12G22690.1">
    <property type="protein sequence ID" value="OB12G22690.1"/>
    <property type="gene ID" value="OB12G22690"/>
</dbReference>
<evidence type="ECO:0000313" key="3">
    <source>
        <dbReference type="Proteomes" id="UP000006038"/>
    </source>
</evidence>
<protein>
    <submittedName>
        <fullName evidence="2">Uncharacterized protein</fullName>
    </submittedName>
</protein>